<protein>
    <recommendedName>
        <fullName evidence="2">SLH domain-containing protein</fullName>
    </recommendedName>
</protein>
<feature type="signal peptide" evidence="1">
    <location>
        <begin position="1"/>
        <end position="38"/>
    </location>
</feature>
<dbReference type="EMBL" id="PYHR01000002">
    <property type="protein sequence ID" value="PWD50194.1"/>
    <property type="molecule type" value="Genomic_DNA"/>
</dbReference>
<accession>A0A2U1ZT83</accession>
<dbReference type="RefSeq" id="WP_109228577.1">
    <property type="nucleotide sequence ID" value="NZ_PYHR01000002.1"/>
</dbReference>
<reference evidence="3 4" key="1">
    <citation type="submission" date="2018-03" db="EMBL/GenBank/DDBJ databases">
        <title>Genome assembly of novel Miniimonas species PCH200.</title>
        <authorList>
            <person name="Thakur V."/>
            <person name="Kumar V."/>
            <person name="Singh D."/>
        </authorList>
    </citation>
    <scope>NUCLEOTIDE SEQUENCE [LARGE SCALE GENOMIC DNA]</scope>
    <source>
        <strain evidence="3 4">PCH200</strain>
    </source>
</reference>
<dbReference type="InterPro" id="IPR001119">
    <property type="entry name" value="SLH_dom"/>
</dbReference>
<organism evidence="3 4">
    <name type="scientific">Serinibacter arcticus</name>
    <dbReference type="NCBI Taxonomy" id="1655435"/>
    <lineage>
        <taxon>Bacteria</taxon>
        <taxon>Bacillati</taxon>
        <taxon>Actinomycetota</taxon>
        <taxon>Actinomycetes</taxon>
        <taxon>Micrococcales</taxon>
        <taxon>Beutenbergiaceae</taxon>
        <taxon>Serinibacter</taxon>
    </lineage>
</organism>
<feature type="domain" description="SLH" evidence="2">
    <location>
        <begin position="348"/>
        <end position="413"/>
    </location>
</feature>
<dbReference type="PROSITE" id="PS51318">
    <property type="entry name" value="TAT"/>
    <property type="match status" value="1"/>
</dbReference>
<feature type="domain" description="SLH" evidence="2">
    <location>
        <begin position="414"/>
        <end position="471"/>
    </location>
</feature>
<keyword evidence="1" id="KW-0732">Signal</keyword>
<keyword evidence="4" id="KW-1185">Reference proteome</keyword>
<dbReference type="PROSITE" id="PS51272">
    <property type="entry name" value="SLH"/>
    <property type="match status" value="3"/>
</dbReference>
<dbReference type="InterPro" id="IPR006311">
    <property type="entry name" value="TAT_signal"/>
</dbReference>
<sequence length="471" mass="49753">MPATPELPARRPRRRLLTSLVTAVALLLPVLAAPAASAAPRTLTNVQLEWTGSAAVQKAPPVGGSNYLSAGVSNGEQADYRVGSGSALVLHRSAAGQVSVPTWSTRAATAPVAGASQVARLNGGTAVIADDGSAVVTFTGSFSVNMYGGMVPFTIVDPQVTIAANGTGELVADLVGYASTMANPVKVPLAPVADVTIATFSGVSLNPAGRTTITPRYEGERVTVPAGTTQQNRQVAGWGSWPQEFVDFQVATGLSSYWYSSGGAADPDKKPLPFTLNTAPTETTVFRDVPQGTQFFTEIGWLAMARVSTGYEVSEGAHEYRPLAPVARDAMAAFLYRLQGSPPVTLPARSPFRDVPTTNQFYKEIVWLSQRGISTGWDVGGGVKEFRPLVPVARDAMAAFLYRYANPGTTPPPATSTFLDVQTTTQFSREIAWLASQGISTGWAVPGGTQFRPLDPVNRDAMAAFLHRLTH</sequence>
<evidence type="ECO:0000256" key="1">
    <source>
        <dbReference type="SAM" id="SignalP"/>
    </source>
</evidence>
<evidence type="ECO:0000259" key="2">
    <source>
        <dbReference type="PROSITE" id="PS51272"/>
    </source>
</evidence>
<dbReference type="AlphaFoldDB" id="A0A2U1ZT83"/>
<evidence type="ECO:0000313" key="3">
    <source>
        <dbReference type="EMBL" id="PWD50194.1"/>
    </source>
</evidence>
<feature type="chain" id="PRO_5015396577" description="SLH domain-containing protein" evidence="1">
    <location>
        <begin position="39"/>
        <end position="471"/>
    </location>
</feature>
<comment type="caution">
    <text evidence="3">The sequence shown here is derived from an EMBL/GenBank/DDBJ whole genome shotgun (WGS) entry which is preliminary data.</text>
</comment>
<name>A0A2U1ZT83_9MICO</name>
<dbReference type="OrthoDB" id="4986522at2"/>
<gene>
    <name evidence="3" type="ORF">C8046_05475</name>
</gene>
<evidence type="ECO:0000313" key="4">
    <source>
        <dbReference type="Proteomes" id="UP000245166"/>
    </source>
</evidence>
<feature type="domain" description="SLH" evidence="2">
    <location>
        <begin position="282"/>
        <end position="347"/>
    </location>
</feature>
<dbReference type="Proteomes" id="UP000245166">
    <property type="component" value="Unassembled WGS sequence"/>
</dbReference>
<proteinExistence type="predicted"/>